<proteinExistence type="predicted"/>
<dbReference type="EMBL" id="KZ679677">
    <property type="protein sequence ID" value="PTB58294.1"/>
    <property type="molecule type" value="Genomic_DNA"/>
</dbReference>
<protein>
    <submittedName>
        <fullName evidence="2">Uncharacterized protein</fullName>
    </submittedName>
</protein>
<evidence type="ECO:0000313" key="2">
    <source>
        <dbReference type="EMBL" id="PTB58294.1"/>
    </source>
</evidence>
<keyword evidence="3" id="KW-1185">Reference proteome</keyword>
<evidence type="ECO:0000256" key="1">
    <source>
        <dbReference type="SAM" id="MobiDB-lite"/>
    </source>
</evidence>
<gene>
    <name evidence="2" type="ORF">M431DRAFT_362278</name>
</gene>
<dbReference type="Proteomes" id="UP000241690">
    <property type="component" value="Unassembled WGS sequence"/>
</dbReference>
<evidence type="ECO:0000313" key="3">
    <source>
        <dbReference type="Proteomes" id="UP000241690"/>
    </source>
</evidence>
<sequence>MFHLHVRVCSGIDQRHNRPRRCPIAGVGVGPSKTEQKPKPDTTSPRLTSSLKLCFALQV</sequence>
<feature type="region of interest" description="Disordered" evidence="1">
    <location>
        <begin position="20"/>
        <end position="47"/>
    </location>
</feature>
<dbReference type="RefSeq" id="XP_024777971.1">
    <property type="nucleotide sequence ID" value="XM_024914569.1"/>
</dbReference>
<dbReference type="GeneID" id="36623134"/>
<dbReference type="AlphaFoldDB" id="A0A2T4AMJ8"/>
<name>A0A2T4AMJ8_TRIHA</name>
<reference evidence="2 3" key="1">
    <citation type="submission" date="2016-07" db="EMBL/GenBank/DDBJ databases">
        <title>Multiple horizontal gene transfer events from other fungi enriched the ability of initially mycotrophic Trichoderma (Ascomycota) to feed on dead plant biomass.</title>
        <authorList>
            <consortium name="DOE Joint Genome Institute"/>
            <person name="Aerts A."/>
            <person name="Atanasova L."/>
            <person name="Chenthamara K."/>
            <person name="Zhang J."/>
            <person name="Grujic M."/>
            <person name="Henrissat B."/>
            <person name="Kuo A."/>
            <person name="Salamov A."/>
            <person name="Lipzen A."/>
            <person name="Labutti K."/>
            <person name="Barry K."/>
            <person name="Miao Y."/>
            <person name="Rahimi M.J."/>
            <person name="Shen Q."/>
            <person name="Grigoriev I.V."/>
            <person name="Kubicek C.P."/>
            <person name="Druzhinina I.S."/>
        </authorList>
    </citation>
    <scope>NUCLEOTIDE SEQUENCE [LARGE SCALE GENOMIC DNA]</scope>
    <source>
        <strain evidence="2 3">CBS 226.95</strain>
    </source>
</reference>
<organism evidence="2 3">
    <name type="scientific">Trichoderma harzianum CBS 226.95</name>
    <dbReference type="NCBI Taxonomy" id="983964"/>
    <lineage>
        <taxon>Eukaryota</taxon>
        <taxon>Fungi</taxon>
        <taxon>Dikarya</taxon>
        <taxon>Ascomycota</taxon>
        <taxon>Pezizomycotina</taxon>
        <taxon>Sordariomycetes</taxon>
        <taxon>Hypocreomycetidae</taxon>
        <taxon>Hypocreales</taxon>
        <taxon>Hypocreaceae</taxon>
        <taxon>Trichoderma</taxon>
    </lineage>
</organism>
<accession>A0A2T4AMJ8</accession>